<dbReference type="RefSeq" id="WP_009536154.1">
    <property type="nucleotide sequence ID" value="NZ_JH414504.1"/>
</dbReference>
<dbReference type="EMBL" id="AFZD01000015">
    <property type="protein sequence ID" value="EHL12509.1"/>
    <property type="molecule type" value="Genomic_DNA"/>
</dbReference>
<protein>
    <submittedName>
        <fullName evidence="1">Uncharacterized protein</fullName>
    </submittedName>
</protein>
<dbReference type="PATRIC" id="fig|796944.3.peg.929"/>
<proteinExistence type="predicted"/>
<evidence type="ECO:0000313" key="1">
    <source>
        <dbReference type="EMBL" id="EHL12509.1"/>
    </source>
</evidence>
<reference evidence="1 2" key="1">
    <citation type="submission" date="2011-08" db="EMBL/GenBank/DDBJ databases">
        <title>The Genome Sequence of Oribacterium sp. ACB7.</title>
        <authorList>
            <consortium name="The Broad Institute Genome Sequencing Platform"/>
            <person name="Earl A."/>
            <person name="Ward D."/>
            <person name="Feldgarden M."/>
            <person name="Gevers D."/>
            <person name="Sizova M."/>
            <person name="Hazen A."/>
            <person name="Epstein S."/>
            <person name="Young S.K."/>
            <person name="Zeng Q."/>
            <person name="Gargeya S."/>
            <person name="Fitzgerald M."/>
            <person name="Haas B."/>
            <person name="Abouelleil A."/>
            <person name="Alvarado L."/>
            <person name="Arachchi H.M."/>
            <person name="Berlin A."/>
            <person name="Brown A."/>
            <person name="Chapman S.B."/>
            <person name="Chen Z."/>
            <person name="Dunbar C."/>
            <person name="Freedman E."/>
            <person name="Gearin G."/>
            <person name="Gellesch M."/>
            <person name="Goldberg J."/>
            <person name="Griggs A."/>
            <person name="Gujja S."/>
            <person name="Heiman D."/>
            <person name="Howarth C."/>
            <person name="Larson L."/>
            <person name="Lui A."/>
            <person name="MacDonald P.J.P."/>
            <person name="Montmayeur A."/>
            <person name="Murphy C."/>
            <person name="Neiman D."/>
            <person name="Pearson M."/>
            <person name="Priest M."/>
            <person name="Roberts A."/>
            <person name="Saif S."/>
            <person name="Shea T."/>
            <person name="Shenoy N."/>
            <person name="Sisk P."/>
            <person name="Stolte C."/>
            <person name="Sykes S."/>
            <person name="Wortman J."/>
            <person name="Nusbaum C."/>
            <person name="Birren B."/>
        </authorList>
    </citation>
    <scope>NUCLEOTIDE SEQUENCE [LARGE SCALE GENOMIC DNA]</scope>
    <source>
        <strain evidence="1 2">ACB7</strain>
    </source>
</reference>
<sequence>MKEVTIKIDDEIYGFYKSLGGDFEKSVEETISLAVWNHYMQEYEEEILDFNTALREGRGGEGEI</sequence>
<comment type="caution">
    <text evidence="1">The sequence shown here is derived from an EMBL/GenBank/DDBJ whole genome shotgun (WGS) entry which is preliminary data.</text>
</comment>
<organism evidence="1 2">
    <name type="scientific">Oribacterium asaccharolyticum ACB7</name>
    <dbReference type="NCBI Taxonomy" id="796944"/>
    <lineage>
        <taxon>Bacteria</taxon>
        <taxon>Bacillati</taxon>
        <taxon>Bacillota</taxon>
        <taxon>Clostridia</taxon>
        <taxon>Lachnospirales</taxon>
        <taxon>Lachnospiraceae</taxon>
        <taxon>Oribacterium</taxon>
    </lineage>
</organism>
<accession>G9WTI6</accession>
<keyword evidence="2" id="KW-1185">Reference proteome</keyword>
<evidence type="ECO:0000313" key="2">
    <source>
        <dbReference type="Proteomes" id="UP000003527"/>
    </source>
</evidence>
<dbReference type="HOGENOM" id="CLU_2863437_0_0_9"/>
<name>G9WTI6_9FIRM</name>
<dbReference type="AlphaFoldDB" id="G9WTI6"/>
<dbReference type="Proteomes" id="UP000003527">
    <property type="component" value="Unassembled WGS sequence"/>
</dbReference>
<gene>
    <name evidence="1" type="ORF">HMPREF9624_00220</name>
</gene>